<protein>
    <submittedName>
        <fullName evidence="2">Uncharacterized protein</fullName>
    </submittedName>
</protein>
<sequence length="294" mass="32787">MIRDSLIARLMRSKRWIWALFLGAKLLQALGQDSYGTAQGYIGWIDQFEKKLNSAFSSNPPLEDTRDHLSAQLELMYLTFLTADIAPGYIRLQKAAPNFLHLVATDPTLYSEHPDGNLFVSLPRTLSVPRNELKRFLMYDTVTALVLGVPPLVEYGYDGECDLASHGLEWIHGTPLTLVQAVAQVNSWRAGSRVPLDDWETLEGRVLAWEPGPIVPDDEESGTGSVARLAVQESWRHAALIYIYMARNVWSFISGFACAVVSSTDSSARGNCSQPADWYTSVPPLCYCRCRSEV</sequence>
<dbReference type="Proteomes" id="UP000663841">
    <property type="component" value="Unassembled WGS sequence"/>
</dbReference>
<keyword evidence="1" id="KW-0732">Signal</keyword>
<organism evidence="2 3">
    <name type="scientific">Rhizoctonia solani</name>
    <dbReference type="NCBI Taxonomy" id="456999"/>
    <lineage>
        <taxon>Eukaryota</taxon>
        <taxon>Fungi</taxon>
        <taxon>Dikarya</taxon>
        <taxon>Basidiomycota</taxon>
        <taxon>Agaricomycotina</taxon>
        <taxon>Agaricomycetes</taxon>
        <taxon>Cantharellales</taxon>
        <taxon>Ceratobasidiaceae</taxon>
        <taxon>Rhizoctonia</taxon>
    </lineage>
</organism>
<feature type="signal peptide" evidence="1">
    <location>
        <begin position="1"/>
        <end position="31"/>
    </location>
</feature>
<evidence type="ECO:0000313" key="2">
    <source>
        <dbReference type="EMBL" id="CAE6477744.1"/>
    </source>
</evidence>
<evidence type="ECO:0000313" key="3">
    <source>
        <dbReference type="Proteomes" id="UP000663841"/>
    </source>
</evidence>
<proteinExistence type="predicted"/>
<comment type="caution">
    <text evidence="2">The sequence shown here is derived from an EMBL/GenBank/DDBJ whole genome shotgun (WGS) entry which is preliminary data.</text>
</comment>
<gene>
    <name evidence="2" type="ORF">RDB_LOCUS197194</name>
</gene>
<dbReference type="AlphaFoldDB" id="A0A8H3C8B1"/>
<evidence type="ECO:0000256" key="1">
    <source>
        <dbReference type="SAM" id="SignalP"/>
    </source>
</evidence>
<dbReference type="EMBL" id="CAJMWW010000642">
    <property type="protein sequence ID" value="CAE6477744.1"/>
    <property type="molecule type" value="Genomic_DNA"/>
</dbReference>
<accession>A0A8H3C8B1</accession>
<reference evidence="2" key="1">
    <citation type="submission" date="2021-01" db="EMBL/GenBank/DDBJ databases">
        <authorList>
            <person name="Kaushik A."/>
        </authorList>
    </citation>
    <scope>NUCLEOTIDE SEQUENCE</scope>
    <source>
        <strain evidence="2">AG3-T5</strain>
    </source>
</reference>
<feature type="chain" id="PRO_5034809115" evidence="1">
    <location>
        <begin position="32"/>
        <end position="294"/>
    </location>
</feature>
<name>A0A8H3C8B1_9AGAM</name>